<keyword evidence="3" id="KW-1185">Reference proteome</keyword>
<evidence type="ECO:0000313" key="3">
    <source>
        <dbReference type="Proteomes" id="UP000619260"/>
    </source>
</evidence>
<protein>
    <submittedName>
        <fullName evidence="2">Uncharacterized protein</fullName>
    </submittedName>
</protein>
<dbReference type="EMBL" id="BOPF01000002">
    <property type="protein sequence ID" value="GIJ43402.1"/>
    <property type="molecule type" value="Genomic_DNA"/>
</dbReference>
<evidence type="ECO:0000313" key="2">
    <source>
        <dbReference type="EMBL" id="GIJ43402.1"/>
    </source>
</evidence>
<evidence type="ECO:0000256" key="1">
    <source>
        <dbReference type="SAM" id="MobiDB-lite"/>
    </source>
</evidence>
<reference evidence="2" key="1">
    <citation type="submission" date="2021-01" db="EMBL/GenBank/DDBJ databases">
        <title>Whole genome shotgun sequence of Virgisporangium aliadipatigenens NBRC 105644.</title>
        <authorList>
            <person name="Komaki H."/>
            <person name="Tamura T."/>
        </authorList>
    </citation>
    <scope>NUCLEOTIDE SEQUENCE</scope>
    <source>
        <strain evidence="2">NBRC 105644</strain>
    </source>
</reference>
<comment type="caution">
    <text evidence="2">The sequence shown here is derived from an EMBL/GenBank/DDBJ whole genome shotgun (WGS) entry which is preliminary data.</text>
</comment>
<dbReference type="AlphaFoldDB" id="A0A8J3YFN9"/>
<name>A0A8J3YFN9_9ACTN</name>
<feature type="compositionally biased region" description="Low complexity" evidence="1">
    <location>
        <begin position="132"/>
        <end position="158"/>
    </location>
</feature>
<dbReference type="Proteomes" id="UP000619260">
    <property type="component" value="Unassembled WGS sequence"/>
</dbReference>
<accession>A0A8J3YFN9</accession>
<gene>
    <name evidence="2" type="ORF">Val02_02880</name>
</gene>
<organism evidence="2 3">
    <name type="scientific">Virgisporangium aliadipatigenens</name>
    <dbReference type="NCBI Taxonomy" id="741659"/>
    <lineage>
        <taxon>Bacteria</taxon>
        <taxon>Bacillati</taxon>
        <taxon>Actinomycetota</taxon>
        <taxon>Actinomycetes</taxon>
        <taxon>Micromonosporales</taxon>
        <taxon>Micromonosporaceae</taxon>
        <taxon>Virgisporangium</taxon>
    </lineage>
</organism>
<feature type="region of interest" description="Disordered" evidence="1">
    <location>
        <begin position="132"/>
        <end position="168"/>
    </location>
</feature>
<proteinExistence type="predicted"/>
<sequence>MVNGGADVPSLDEVETLLDDLRPHPVVRRFALEVADSETVWSERTGGSVSLRATAEESPAAILVYKERVEVCLAPERAREYGNAITGSRLFTPNATTSHWVIPAALLVADDAMRAALEAVAWRRHEALVRPAPVTPTRTRASRSTTARSSTPRAPRTPKAVVPERPPAADPQCPIHFIPRRICECNEG</sequence>